<evidence type="ECO:0000256" key="6">
    <source>
        <dbReference type="ARBA" id="ARBA00023163"/>
    </source>
</evidence>
<comment type="caution">
    <text evidence="10">The sequence shown here is derived from an EMBL/GenBank/DDBJ whole genome shotgun (WGS) entry which is preliminary data.</text>
</comment>
<evidence type="ECO:0000313" key="10">
    <source>
        <dbReference type="EMBL" id="OGE58415.1"/>
    </source>
</evidence>
<feature type="compositionally biased region" description="Polar residues" evidence="8">
    <location>
        <begin position="91"/>
        <end position="113"/>
    </location>
</feature>
<keyword evidence="3" id="KW-0862">Zinc</keyword>
<dbReference type="PROSITE" id="PS00463">
    <property type="entry name" value="ZN2_CY6_FUNGAL_1"/>
    <property type="match status" value="1"/>
</dbReference>
<proteinExistence type="predicted"/>
<dbReference type="Gene3D" id="4.10.240.10">
    <property type="entry name" value="Zn(2)-C6 fungal-type DNA-binding domain"/>
    <property type="match status" value="1"/>
</dbReference>
<dbReference type="Pfam" id="PF00172">
    <property type="entry name" value="Zn_clus"/>
    <property type="match status" value="1"/>
</dbReference>
<dbReference type="GO" id="GO:0000981">
    <property type="term" value="F:DNA-binding transcription factor activity, RNA polymerase II-specific"/>
    <property type="evidence" value="ECO:0007669"/>
    <property type="project" value="InterPro"/>
</dbReference>
<dbReference type="Proteomes" id="UP000177622">
    <property type="component" value="Unassembled WGS sequence"/>
</dbReference>
<dbReference type="GO" id="GO:0005634">
    <property type="term" value="C:nucleus"/>
    <property type="evidence" value="ECO:0007669"/>
    <property type="project" value="UniProtKB-SubCell"/>
</dbReference>
<evidence type="ECO:0000256" key="7">
    <source>
        <dbReference type="ARBA" id="ARBA00023242"/>
    </source>
</evidence>
<dbReference type="EMBL" id="LXJU01000001">
    <property type="protein sequence ID" value="OGE58415.1"/>
    <property type="molecule type" value="Genomic_DNA"/>
</dbReference>
<dbReference type="InterPro" id="IPR007219">
    <property type="entry name" value="XnlR_reg_dom"/>
</dbReference>
<comment type="subcellular location">
    <subcellularLocation>
        <location evidence="1">Nucleus</location>
    </subcellularLocation>
</comment>
<evidence type="ECO:0000256" key="5">
    <source>
        <dbReference type="ARBA" id="ARBA00023125"/>
    </source>
</evidence>
<dbReference type="Pfam" id="PF04082">
    <property type="entry name" value="Fungal_trans"/>
    <property type="match status" value="1"/>
</dbReference>
<sequence length="755" mass="83805">MVRACEFCRRRKIRCDTIKPTCTTCRKSNRSCVYRHGVQKQRPSAALIDSLKGEKAALEDALGRLKSADDAQRHVLLQSVTVQDGRVSLSDPGTISTTSSSQGRYPASVNQRRQQMQIQLLSDPGCAQPAPRTREAIAEDTNGEINDNNHDNDGQDMEHANDVAMSSSEEEGAGAMGEPKLTNRSHPARDSIFSSTSVIRLSSPIRVIGLDTPSHEQPAASSELLRYQLIANAATERQREHRLRCLTSIRGIPAELAFHLLDLHWSRQHHTFLLTYRPAFMRELVNGGSYCSDLLLYAVFACSSKFSERLEVRDDPTDPETAGQRFFTRCDELLLREGLLIQSQIPTVIALIMLGSTFIARGMTSKGWLYTGYALRMVYDLGLHVDLQQVNNHNAEEVEIRRRVFWGAFICEKLQSLYLGRPPTISLGDAHVSQDFMDTFEELEPWQPYDDPMTPAASRKVTSSAAPSAYSVTVFQQLCLLSEIMSRIVNKIYFVGATARKTLNEIGPLDDLLTAWYRDLPAHLAYEPWTKDVMDPPVVVAPNRIILLTTYHSLVVLLHRPFIATPKSGASNGSGADNTIKTSAFSWKRCTTAARHITSLALSYQSIYPLRKSSYLLSYAVYVACTIHVLNAASLSTGSDSNAYAESLLLLGASLRCLDELAVPNSGVADTARIIRKLMAAKGVQESPTPVEFQASAPDQTFDNIWQFSNASPTYDNLAQMQPFQDMCIPGQDLLFGFMNENMSFATFGVDDTSF</sequence>
<dbReference type="SMART" id="SM00906">
    <property type="entry name" value="Fungal_trans"/>
    <property type="match status" value="1"/>
</dbReference>
<evidence type="ECO:0000256" key="8">
    <source>
        <dbReference type="SAM" id="MobiDB-lite"/>
    </source>
</evidence>
<evidence type="ECO:0000256" key="2">
    <source>
        <dbReference type="ARBA" id="ARBA00022723"/>
    </source>
</evidence>
<protein>
    <recommendedName>
        <fullName evidence="9">Zn(2)-C6 fungal-type domain-containing protein</fullName>
    </recommendedName>
</protein>
<evidence type="ECO:0000256" key="3">
    <source>
        <dbReference type="ARBA" id="ARBA00022833"/>
    </source>
</evidence>
<dbReference type="GO" id="GO:0003677">
    <property type="term" value="F:DNA binding"/>
    <property type="evidence" value="ECO:0007669"/>
    <property type="project" value="UniProtKB-KW"/>
</dbReference>
<accession>A0A1F5LZ80</accession>
<keyword evidence="2" id="KW-0479">Metal-binding</keyword>
<dbReference type="CDD" id="cd12148">
    <property type="entry name" value="fungal_TF_MHR"/>
    <property type="match status" value="1"/>
</dbReference>
<dbReference type="InterPro" id="IPR001138">
    <property type="entry name" value="Zn2Cys6_DnaBD"/>
</dbReference>
<dbReference type="GO" id="GO:0006351">
    <property type="term" value="P:DNA-templated transcription"/>
    <property type="evidence" value="ECO:0007669"/>
    <property type="project" value="InterPro"/>
</dbReference>
<dbReference type="AlphaFoldDB" id="A0A1F5LZ80"/>
<dbReference type="InterPro" id="IPR036864">
    <property type="entry name" value="Zn2-C6_fun-type_DNA-bd_sf"/>
</dbReference>
<dbReference type="CDD" id="cd00067">
    <property type="entry name" value="GAL4"/>
    <property type="match status" value="1"/>
</dbReference>
<name>A0A1F5LZ80_PENAI</name>
<keyword evidence="5" id="KW-0238">DNA-binding</keyword>
<keyword evidence="4" id="KW-0805">Transcription regulation</keyword>
<reference evidence="10 11" key="1">
    <citation type="journal article" date="2016" name="Sci. Rep.">
        <title>Penicillium arizonense, a new, genome sequenced fungal species, reveals a high chemical diversity in secreted metabolites.</title>
        <authorList>
            <person name="Grijseels S."/>
            <person name="Nielsen J.C."/>
            <person name="Randelovic M."/>
            <person name="Nielsen J."/>
            <person name="Nielsen K.F."/>
            <person name="Workman M."/>
            <person name="Frisvad J.C."/>
        </authorList>
    </citation>
    <scope>NUCLEOTIDE SEQUENCE [LARGE SCALE GENOMIC DNA]</scope>
    <source>
        <strain evidence="10 11">CBS 141311</strain>
    </source>
</reference>
<organism evidence="10 11">
    <name type="scientific">Penicillium arizonense</name>
    <dbReference type="NCBI Taxonomy" id="1835702"/>
    <lineage>
        <taxon>Eukaryota</taxon>
        <taxon>Fungi</taxon>
        <taxon>Dikarya</taxon>
        <taxon>Ascomycota</taxon>
        <taxon>Pezizomycotina</taxon>
        <taxon>Eurotiomycetes</taxon>
        <taxon>Eurotiomycetidae</taxon>
        <taxon>Eurotiales</taxon>
        <taxon>Aspergillaceae</taxon>
        <taxon>Penicillium</taxon>
    </lineage>
</organism>
<evidence type="ECO:0000256" key="4">
    <source>
        <dbReference type="ARBA" id="ARBA00023015"/>
    </source>
</evidence>
<gene>
    <name evidence="10" type="ORF">PENARI_c001G02737</name>
</gene>
<feature type="region of interest" description="Disordered" evidence="8">
    <location>
        <begin position="139"/>
        <end position="188"/>
    </location>
</feature>
<feature type="region of interest" description="Disordered" evidence="8">
    <location>
        <begin position="87"/>
        <end position="113"/>
    </location>
</feature>
<feature type="domain" description="Zn(2)-C6 fungal-type" evidence="9">
    <location>
        <begin position="4"/>
        <end position="34"/>
    </location>
</feature>
<dbReference type="PANTHER" id="PTHR31313">
    <property type="entry name" value="TY1 ENHANCER ACTIVATOR"/>
    <property type="match status" value="1"/>
</dbReference>
<keyword evidence="7" id="KW-0539">Nucleus</keyword>
<dbReference type="PROSITE" id="PS50048">
    <property type="entry name" value="ZN2_CY6_FUNGAL_2"/>
    <property type="match status" value="1"/>
</dbReference>
<dbReference type="RefSeq" id="XP_022493838.1">
    <property type="nucleotide sequence ID" value="XM_022626327.1"/>
</dbReference>
<keyword evidence="6" id="KW-0804">Transcription</keyword>
<dbReference type="GeneID" id="34571061"/>
<dbReference type="SUPFAM" id="SSF57701">
    <property type="entry name" value="Zn2/Cys6 DNA-binding domain"/>
    <property type="match status" value="1"/>
</dbReference>
<evidence type="ECO:0000313" key="11">
    <source>
        <dbReference type="Proteomes" id="UP000177622"/>
    </source>
</evidence>
<feature type="compositionally biased region" description="Basic and acidic residues" evidence="8">
    <location>
        <begin position="147"/>
        <end position="161"/>
    </location>
</feature>
<dbReference type="InterPro" id="IPR051615">
    <property type="entry name" value="Transcr_Regulatory_Elem"/>
</dbReference>
<dbReference type="OrthoDB" id="4161332at2759"/>
<dbReference type="PANTHER" id="PTHR31313:SF86">
    <property type="entry name" value="ZN(2)-C6 FUNGAL-TYPE DOMAIN-CONTAINING PROTEIN"/>
    <property type="match status" value="1"/>
</dbReference>
<dbReference type="SMART" id="SM00066">
    <property type="entry name" value="GAL4"/>
    <property type="match status" value="1"/>
</dbReference>
<dbReference type="GO" id="GO:0008270">
    <property type="term" value="F:zinc ion binding"/>
    <property type="evidence" value="ECO:0007669"/>
    <property type="project" value="InterPro"/>
</dbReference>
<evidence type="ECO:0000256" key="1">
    <source>
        <dbReference type="ARBA" id="ARBA00004123"/>
    </source>
</evidence>
<keyword evidence="11" id="KW-1185">Reference proteome</keyword>
<dbReference type="STRING" id="1835702.A0A1F5LZ80"/>
<evidence type="ECO:0000259" key="9">
    <source>
        <dbReference type="PROSITE" id="PS50048"/>
    </source>
</evidence>